<dbReference type="InParanoid" id="Q6BVV9"/>
<dbReference type="EMBL" id="CR382134">
    <property type="protein sequence ID" value="CAG85674.1"/>
    <property type="molecule type" value="Genomic_DNA"/>
</dbReference>
<name>Q6BVV9_DEBHA</name>
<gene>
    <name evidence="1" type="ordered locus">DEHA2B16302g</name>
</gene>
<dbReference type="GeneID" id="2913636"/>
<keyword evidence="2" id="KW-1185">Reference proteome</keyword>
<dbReference type="HOGENOM" id="CLU_3159971_0_0_1"/>
<proteinExistence type="predicted"/>
<organism evidence="1 2">
    <name type="scientific">Debaryomyces hansenii (strain ATCC 36239 / CBS 767 / BCRC 21394 / JCM 1990 / NBRC 0083 / IGC 2968)</name>
    <name type="common">Yeast</name>
    <name type="synonym">Torulaspora hansenii</name>
    <dbReference type="NCBI Taxonomy" id="284592"/>
    <lineage>
        <taxon>Eukaryota</taxon>
        <taxon>Fungi</taxon>
        <taxon>Dikarya</taxon>
        <taxon>Ascomycota</taxon>
        <taxon>Saccharomycotina</taxon>
        <taxon>Pichiomycetes</taxon>
        <taxon>Debaryomycetaceae</taxon>
        <taxon>Debaryomyces</taxon>
    </lineage>
</organism>
<protein>
    <submittedName>
        <fullName evidence="1">DEHA2B16302p</fullName>
    </submittedName>
</protein>
<sequence length="48" mass="5565">MMGRDFPGKYVSYEILSKNAKKQSNVLYNSRRLLIVYISSGCIWSFSL</sequence>
<evidence type="ECO:0000313" key="1">
    <source>
        <dbReference type="EMBL" id="CAG85674.1"/>
    </source>
</evidence>
<accession>Q6BVV9</accession>
<dbReference type="KEGG" id="dha:DEHA2B16302g"/>
<evidence type="ECO:0000313" key="2">
    <source>
        <dbReference type="Proteomes" id="UP000000599"/>
    </source>
</evidence>
<dbReference type="RefSeq" id="XP_457660.1">
    <property type="nucleotide sequence ID" value="XM_457660.1"/>
</dbReference>
<reference evidence="1 2" key="1">
    <citation type="journal article" date="2004" name="Nature">
        <title>Genome evolution in yeasts.</title>
        <authorList>
            <consortium name="Genolevures"/>
            <person name="Dujon B."/>
            <person name="Sherman D."/>
            <person name="Fischer G."/>
            <person name="Durrens P."/>
            <person name="Casaregola S."/>
            <person name="Lafontaine I."/>
            <person name="de Montigny J."/>
            <person name="Marck C."/>
            <person name="Neuveglise C."/>
            <person name="Talla E."/>
            <person name="Goffard N."/>
            <person name="Frangeul L."/>
            <person name="Aigle M."/>
            <person name="Anthouard V."/>
            <person name="Babour A."/>
            <person name="Barbe V."/>
            <person name="Barnay S."/>
            <person name="Blanchin S."/>
            <person name="Beckerich J.M."/>
            <person name="Beyne E."/>
            <person name="Bleykasten C."/>
            <person name="Boisrame A."/>
            <person name="Boyer J."/>
            <person name="Cattolico L."/>
            <person name="Confanioleri F."/>
            <person name="de Daruvar A."/>
            <person name="Despons L."/>
            <person name="Fabre E."/>
            <person name="Fairhead C."/>
            <person name="Ferry-Dumazet H."/>
            <person name="Groppi A."/>
            <person name="Hantraye F."/>
            <person name="Hennequin C."/>
            <person name="Jauniaux N."/>
            <person name="Joyet P."/>
            <person name="Kachouri R."/>
            <person name="Kerrest A."/>
            <person name="Koszul R."/>
            <person name="Lemaire M."/>
            <person name="Lesur I."/>
            <person name="Ma L."/>
            <person name="Muller H."/>
            <person name="Nicaud J.M."/>
            <person name="Nikolski M."/>
            <person name="Oztas S."/>
            <person name="Ozier-Kalogeropoulos O."/>
            <person name="Pellenz S."/>
            <person name="Potier S."/>
            <person name="Richard G.F."/>
            <person name="Straub M.L."/>
            <person name="Suleau A."/>
            <person name="Swennene D."/>
            <person name="Tekaia F."/>
            <person name="Wesolowski-Louvel M."/>
            <person name="Westhof E."/>
            <person name="Wirth B."/>
            <person name="Zeniou-Meyer M."/>
            <person name="Zivanovic I."/>
            <person name="Bolotin-Fukuhara M."/>
            <person name="Thierry A."/>
            <person name="Bouchier C."/>
            <person name="Caudron B."/>
            <person name="Scarpelli C."/>
            <person name="Gaillardin C."/>
            <person name="Weissenbach J."/>
            <person name="Wincker P."/>
            <person name="Souciet J.L."/>
        </authorList>
    </citation>
    <scope>NUCLEOTIDE SEQUENCE [LARGE SCALE GENOMIC DNA]</scope>
    <source>
        <strain evidence="2">ATCC 36239 / CBS 767 / BCRC 21394 / JCM 1990 / NBRC 0083 / IGC 2968</strain>
    </source>
</reference>
<dbReference type="AlphaFoldDB" id="Q6BVV9"/>
<dbReference type="Proteomes" id="UP000000599">
    <property type="component" value="Chromosome B"/>
</dbReference>
<dbReference type="VEuPathDB" id="FungiDB:DEHA2B16302g"/>